<dbReference type="STRING" id="647113.Metok_1424"/>
<organism evidence="2 3">
    <name type="scientific">Methanothermococcus okinawensis (strain DSM 14208 / JCM 11175 / IH1)</name>
    <dbReference type="NCBI Taxonomy" id="647113"/>
    <lineage>
        <taxon>Archaea</taxon>
        <taxon>Methanobacteriati</taxon>
        <taxon>Methanobacteriota</taxon>
        <taxon>Methanomada group</taxon>
        <taxon>Methanococci</taxon>
        <taxon>Methanococcales</taxon>
        <taxon>Methanococcaceae</taxon>
        <taxon>Methanothermococcus</taxon>
    </lineage>
</organism>
<name>F8AK26_METOI</name>
<protein>
    <submittedName>
        <fullName evidence="2">Uncharacterized protein</fullName>
    </submittedName>
</protein>
<feature type="coiled-coil region" evidence="1">
    <location>
        <begin position="70"/>
        <end position="137"/>
    </location>
</feature>
<dbReference type="Proteomes" id="UP000009296">
    <property type="component" value="Chromosome"/>
</dbReference>
<evidence type="ECO:0000313" key="3">
    <source>
        <dbReference type="Proteomes" id="UP000009296"/>
    </source>
</evidence>
<dbReference type="SUPFAM" id="SSF46955">
    <property type="entry name" value="Putative DNA-binding domain"/>
    <property type="match status" value="1"/>
</dbReference>
<dbReference type="RefSeq" id="WP_013867571.1">
    <property type="nucleotide sequence ID" value="NC_015636.1"/>
</dbReference>
<accession>F8AK26</accession>
<keyword evidence="1" id="KW-0175">Coiled coil</keyword>
<evidence type="ECO:0000256" key="1">
    <source>
        <dbReference type="SAM" id="Coils"/>
    </source>
</evidence>
<reference evidence="2" key="1">
    <citation type="submission" date="2011-05" db="EMBL/GenBank/DDBJ databases">
        <title>Complete sequence of chromosome of Methanothermococcus okinawensis IH1.</title>
        <authorList>
            <consortium name="US DOE Joint Genome Institute"/>
            <person name="Lucas S."/>
            <person name="Han J."/>
            <person name="Lapidus A."/>
            <person name="Cheng J.-F."/>
            <person name="Goodwin L."/>
            <person name="Pitluck S."/>
            <person name="Peters L."/>
            <person name="Mikhailova N."/>
            <person name="Held B."/>
            <person name="Han C."/>
            <person name="Tapia R."/>
            <person name="Land M."/>
            <person name="Hauser L."/>
            <person name="Kyrpides N."/>
            <person name="Ivanova N."/>
            <person name="Pagani I."/>
            <person name="Sieprawska-Lupa M."/>
            <person name="Takai K."/>
            <person name="Miyazaki J."/>
            <person name="Whitman W."/>
            <person name="Woyke T."/>
        </authorList>
    </citation>
    <scope>NUCLEOTIDE SEQUENCE</scope>
    <source>
        <strain evidence="2">IH1</strain>
    </source>
</reference>
<dbReference type="HOGENOM" id="CLU_1318551_0_0_2"/>
<gene>
    <name evidence="2" type="ordered locus">Metok_1424</name>
</gene>
<keyword evidence="3" id="KW-1185">Reference proteome</keyword>
<dbReference type="KEGG" id="mok:Metok_1424"/>
<dbReference type="eggNOG" id="arCOG06655">
    <property type="taxonomic scope" value="Archaea"/>
</dbReference>
<dbReference type="Gene3D" id="1.10.1660.10">
    <property type="match status" value="1"/>
</dbReference>
<feature type="coiled-coil region" evidence="1">
    <location>
        <begin position="178"/>
        <end position="205"/>
    </location>
</feature>
<dbReference type="AlphaFoldDB" id="F8AK26"/>
<proteinExistence type="predicted"/>
<dbReference type="EMBL" id="CP002792">
    <property type="protein sequence ID" value="AEH07389.1"/>
    <property type="molecule type" value="Genomic_DNA"/>
</dbReference>
<dbReference type="GeneID" id="10773581"/>
<dbReference type="InterPro" id="IPR009061">
    <property type="entry name" value="DNA-bd_dom_put_sf"/>
</dbReference>
<dbReference type="OrthoDB" id="61906at2157"/>
<evidence type="ECO:0000313" key="2">
    <source>
        <dbReference type="EMBL" id="AEH07389.1"/>
    </source>
</evidence>
<sequence>MESPNDIKKDEELKPEIEQECLESNLDIEFNKKSENLKKIVNRLQDRIKYAVINKDNTEKSNTDEQFNYLKEVNEKLDKLSSTLSDTDNSKIEDTLNQILEKINILIDKNDEYSSKLDNIILEIDKVLAKIDDISEKALRLYESGNITILDIINLIKEINLGINEIKDILNNYKHENIDKAIEIADNLNNKMDNYIEEFKKIKLSVND</sequence>